<feature type="transmembrane region" description="Helical" evidence="1">
    <location>
        <begin position="182"/>
        <end position="202"/>
    </location>
</feature>
<organism evidence="2 3">
    <name type="scientific">Malassezia pachydermatis</name>
    <dbReference type="NCBI Taxonomy" id="77020"/>
    <lineage>
        <taxon>Eukaryota</taxon>
        <taxon>Fungi</taxon>
        <taxon>Dikarya</taxon>
        <taxon>Basidiomycota</taxon>
        <taxon>Ustilaginomycotina</taxon>
        <taxon>Malasseziomycetes</taxon>
        <taxon>Malasseziales</taxon>
        <taxon>Malasseziaceae</taxon>
        <taxon>Malassezia</taxon>
    </lineage>
</organism>
<accession>A0A0M8MIA9</accession>
<keyword evidence="3" id="KW-1185">Reference proteome</keyword>
<proteinExistence type="predicted"/>
<sequence>MTSRQRGANEELLSKYDDIMDEQEQENVIQQIRHDNDKANFVYRAGMLVVYTLVVFLYLTPIPSYLLGNHSKSHVTLYLQHHSIIGTEDDLTYLPAFPIYMFIFGFLTYIMFLAGRECASRAGLVKMKGVAFPAQPHPFGTAPGWLVPVLRDLRLQPTKNVKADPTQQSEGQHLAKVLPPQIVYLGFLWVCTWPAPLLTFGAGAFLDAAWWTFPFGALGIHLLIEWWIHKAERETIGLSNLKYNYKGA</sequence>
<evidence type="ECO:0000313" key="3">
    <source>
        <dbReference type="Proteomes" id="UP000037751"/>
    </source>
</evidence>
<feature type="transmembrane region" description="Helical" evidence="1">
    <location>
        <begin position="97"/>
        <end position="114"/>
    </location>
</feature>
<dbReference type="VEuPathDB" id="FungiDB:Malapachy_1605"/>
<feature type="transmembrane region" description="Helical" evidence="1">
    <location>
        <begin position="208"/>
        <end position="228"/>
    </location>
</feature>
<feature type="transmembrane region" description="Helical" evidence="1">
    <location>
        <begin position="41"/>
        <end position="59"/>
    </location>
</feature>
<reference evidence="2 3" key="1">
    <citation type="submission" date="2015-07" db="EMBL/GenBank/DDBJ databases">
        <title>Draft Genome Sequence of Malassezia furfur CBS1878 and Malassezia pachydermatis CBS1879.</title>
        <authorList>
            <person name="Triana S."/>
            <person name="Ohm R."/>
            <person name="Gonzalez A."/>
            <person name="DeCock H."/>
            <person name="Restrepo S."/>
            <person name="Celis A."/>
        </authorList>
    </citation>
    <scope>NUCLEOTIDE SEQUENCE [LARGE SCALE GENOMIC DNA]</scope>
    <source>
        <strain evidence="2 3">CBS 1879</strain>
    </source>
</reference>
<keyword evidence="1" id="KW-1133">Transmembrane helix</keyword>
<dbReference type="Proteomes" id="UP000037751">
    <property type="component" value="Unassembled WGS sequence"/>
</dbReference>
<dbReference type="EMBL" id="LGAV01000007">
    <property type="protein sequence ID" value="KOS13026.1"/>
    <property type="molecule type" value="Genomic_DNA"/>
</dbReference>
<protein>
    <submittedName>
        <fullName evidence="2">Uncharacterized protein</fullName>
    </submittedName>
</protein>
<keyword evidence="1" id="KW-0812">Transmembrane</keyword>
<dbReference type="RefSeq" id="XP_017990658.1">
    <property type="nucleotide sequence ID" value="XM_018136108.1"/>
</dbReference>
<evidence type="ECO:0000313" key="2">
    <source>
        <dbReference type="EMBL" id="KOS13026.1"/>
    </source>
</evidence>
<gene>
    <name evidence="2" type="ORF">Malapachy_1605</name>
</gene>
<dbReference type="GeneID" id="28727983"/>
<dbReference type="OrthoDB" id="3357787at2759"/>
<name>A0A0M8MIA9_9BASI</name>
<evidence type="ECO:0000256" key="1">
    <source>
        <dbReference type="SAM" id="Phobius"/>
    </source>
</evidence>
<keyword evidence="1" id="KW-0472">Membrane</keyword>
<dbReference type="AlphaFoldDB" id="A0A0M8MIA9"/>
<comment type="caution">
    <text evidence="2">The sequence shown here is derived from an EMBL/GenBank/DDBJ whole genome shotgun (WGS) entry which is preliminary data.</text>
</comment>